<comment type="caution">
    <text evidence="1">The sequence shown here is derived from an EMBL/GenBank/DDBJ whole genome shotgun (WGS) entry which is preliminary data.</text>
</comment>
<sequence>MNDKHLWEIKHPYYCTEGGYTHSQEQHKTIWEFKSWADFFAEMGDADMDYNMLFRWDWDEMDDDNRPTFTGDPYYRNGKLKMFFMVQRKGFHSCSIIDVCRADEPAVIEYLMPRLAHLMSLWEPLARITTEDGK</sequence>
<reference evidence="1 2" key="1">
    <citation type="submission" date="2014-04" db="EMBL/GenBank/DDBJ databases">
        <authorList>
            <person name="Bishop-Lilly K.A."/>
            <person name="Broomall S.M."/>
            <person name="Chain P.S."/>
            <person name="Chertkov O."/>
            <person name="Coyne S.R."/>
            <person name="Daligault H.E."/>
            <person name="Davenport K.W."/>
            <person name="Erkkila T."/>
            <person name="Frey K.G."/>
            <person name="Gibbons H.S."/>
            <person name="Gu W."/>
            <person name="Jaissle J."/>
            <person name="Johnson S.L."/>
            <person name="Koroleva G.I."/>
            <person name="Ladner J.T."/>
            <person name="Lo C.-C."/>
            <person name="Minogue T.D."/>
            <person name="Munk C."/>
            <person name="Palacios G.F."/>
            <person name="Redden C.L."/>
            <person name="Rosenzweig C.N."/>
            <person name="Scholz M.B."/>
            <person name="Teshima H."/>
            <person name="Xu Y."/>
        </authorList>
    </citation>
    <scope>NUCLEOTIDE SEQUENCE [LARGE SCALE GENOMIC DNA]</scope>
    <source>
        <strain evidence="2">gladioli</strain>
    </source>
</reference>
<dbReference type="Proteomes" id="UP000029590">
    <property type="component" value="Unassembled WGS sequence"/>
</dbReference>
<evidence type="ECO:0000313" key="1">
    <source>
        <dbReference type="EMBL" id="KGC12964.1"/>
    </source>
</evidence>
<name>A0AAW3EVQ3_BURGA</name>
<dbReference type="RefSeq" id="WP_036054332.1">
    <property type="nucleotide sequence ID" value="NZ_KN150850.1"/>
</dbReference>
<accession>A0AAW3EVQ3</accession>
<dbReference type="AlphaFoldDB" id="A0AAW3EVQ3"/>
<gene>
    <name evidence="1" type="ORF">DM48_315</name>
</gene>
<organism evidence="1 2">
    <name type="scientific">Burkholderia gladioli</name>
    <name type="common">Pseudomonas marginata</name>
    <name type="synonym">Phytomonas marginata</name>
    <dbReference type="NCBI Taxonomy" id="28095"/>
    <lineage>
        <taxon>Bacteria</taxon>
        <taxon>Pseudomonadati</taxon>
        <taxon>Pseudomonadota</taxon>
        <taxon>Betaproteobacteria</taxon>
        <taxon>Burkholderiales</taxon>
        <taxon>Burkholderiaceae</taxon>
        <taxon>Burkholderia</taxon>
    </lineage>
</organism>
<proteinExistence type="predicted"/>
<protein>
    <submittedName>
        <fullName evidence="1">Uncharacterized protein</fullName>
    </submittedName>
</protein>
<evidence type="ECO:0000313" key="2">
    <source>
        <dbReference type="Proteomes" id="UP000029590"/>
    </source>
</evidence>
<dbReference type="EMBL" id="JPGG01000016">
    <property type="protein sequence ID" value="KGC12964.1"/>
    <property type="molecule type" value="Genomic_DNA"/>
</dbReference>